<keyword evidence="3" id="KW-1185">Reference proteome</keyword>
<organism evidence="2 3">
    <name type="scientific">Mycena metata</name>
    <dbReference type="NCBI Taxonomy" id="1033252"/>
    <lineage>
        <taxon>Eukaryota</taxon>
        <taxon>Fungi</taxon>
        <taxon>Dikarya</taxon>
        <taxon>Basidiomycota</taxon>
        <taxon>Agaricomycotina</taxon>
        <taxon>Agaricomycetes</taxon>
        <taxon>Agaricomycetidae</taxon>
        <taxon>Agaricales</taxon>
        <taxon>Marasmiineae</taxon>
        <taxon>Mycenaceae</taxon>
        <taxon>Mycena</taxon>
    </lineage>
</organism>
<keyword evidence="1" id="KW-0175">Coiled coil</keyword>
<dbReference type="AlphaFoldDB" id="A0AAD7IDH6"/>
<evidence type="ECO:0000256" key="1">
    <source>
        <dbReference type="SAM" id="Coils"/>
    </source>
</evidence>
<proteinExistence type="predicted"/>
<reference evidence="2" key="1">
    <citation type="submission" date="2023-03" db="EMBL/GenBank/DDBJ databases">
        <title>Massive genome expansion in bonnet fungi (Mycena s.s.) driven by repeated elements and novel gene families across ecological guilds.</title>
        <authorList>
            <consortium name="Lawrence Berkeley National Laboratory"/>
            <person name="Harder C.B."/>
            <person name="Miyauchi S."/>
            <person name="Viragh M."/>
            <person name="Kuo A."/>
            <person name="Thoen E."/>
            <person name="Andreopoulos B."/>
            <person name="Lu D."/>
            <person name="Skrede I."/>
            <person name="Drula E."/>
            <person name="Henrissat B."/>
            <person name="Morin E."/>
            <person name="Kohler A."/>
            <person name="Barry K."/>
            <person name="LaButti K."/>
            <person name="Morin E."/>
            <person name="Salamov A."/>
            <person name="Lipzen A."/>
            <person name="Mereny Z."/>
            <person name="Hegedus B."/>
            <person name="Baldrian P."/>
            <person name="Stursova M."/>
            <person name="Weitz H."/>
            <person name="Taylor A."/>
            <person name="Grigoriev I.V."/>
            <person name="Nagy L.G."/>
            <person name="Martin F."/>
            <person name="Kauserud H."/>
        </authorList>
    </citation>
    <scope>NUCLEOTIDE SEQUENCE</scope>
    <source>
        <strain evidence="2">CBHHK182m</strain>
    </source>
</reference>
<dbReference type="EMBL" id="JARKIB010000107">
    <property type="protein sequence ID" value="KAJ7739361.1"/>
    <property type="molecule type" value="Genomic_DNA"/>
</dbReference>
<evidence type="ECO:0000313" key="3">
    <source>
        <dbReference type="Proteomes" id="UP001215598"/>
    </source>
</evidence>
<dbReference type="Proteomes" id="UP001215598">
    <property type="component" value="Unassembled WGS sequence"/>
</dbReference>
<sequence length="335" mass="37651">MLGGTPFSIYSSGLIIQDMLDSGDHCSGIILTKVQYFQREGDPSHEFLVVYYCVESQPNVANYFVLERWDSADVPEDPAKTKIDVLDIDTDRTGYDERSGRPTRPFRPPLQDDVNRIIVSYPRNDVDISKMEPGSRMLLATLTPRNHTISVAQLQCVAEFVSRHSPNYDLFDKSCFYYARTIFNITHMLMVSPVVDAVDGFEYFKSDALKQSNDRRQILDRPLREAEAKAEQAGAEARVARLLREQAEAKAEQAEARALAVEARVADLGLRGRRMPIEREPTRLYPLEPSAESAAHRIRSGGSIPDIAVAHTAYCGNAALLLPWWLNRGTMQTLA</sequence>
<protein>
    <submittedName>
        <fullName evidence="2">Uncharacterized protein</fullName>
    </submittedName>
</protein>
<comment type="caution">
    <text evidence="2">The sequence shown here is derived from an EMBL/GenBank/DDBJ whole genome shotgun (WGS) entry which is preliminary data.</text>
</comment>
<name>A0AAD7IDH6_9AGAR</name>
<evidence type="ECO:0000313" key="2">
    <source>
        <dbReference type="EMBL" id="KAJ7739361.1"/>
    </source>
</evidence>
<gene>
    <name evidence="2" type="ORF">B0H16DRAFT_1465315</name>
</gene>
<feature type="coiled-coil region" evidence="1">
    <location>
        <begin position="223"/>
        <end position="264"/>
    </location>
</feature>
<accession>A0AAD7IDH6</accession>